<dbReference type="Pfam" id="PF00155">
    <property type="entry name" value="Aminotran_1_2"/>
    <property type="match status" value="1"/>
</dbReference>
<keyword evidence="7 9" id="KW-0368">Histidine biosynthesis</keyword>
<dbReference type="HAMAP" id="MF_01023">
    <property type="entry name" value="HisC_aminotrans_2"/>
    <property type="match status" value="1"/>
</dbReference>
<comment type="pathway">
    <text evidence="2 9">Amino-acid biosynthesis; L-histidine biosynthesis; L-histidine from 5-phospho-alpha-D-ribose 1-diphosphate: step 7/9.</text>
</comment>
<keyword evidence="5 9" id="KW-0808">Transferase</keyword>
<protein>
    <recommendedName>
        <fullName evidence="9">Histidinol-phosphate aminotransferase</fullName>
        <ecNumber evidence="9">2.6.1.9</ecNumber>
    </recommendedName>
    <alternativeName>
        <fullName evidence="9">Imidazole acetol-phosphate transaminase</fullName>
    </alternativeName>
</protein>
<evidence type="ECO:0000256" key="5">
    <source>
        <dbReference type="ARBA" id="ARBA00022679"/>
    </source>
</evidence>
<dbReference type="EC" id="2.6.1.9" evidence="9"/>
<comment type="similarity">
    <text evidence="9">Belongs to the class-II pyridoxal-phosphate-dependent aminotransferase family. Histidinol-phosphate aminotransferase subfamily.</text>
</comment>
<dbReference type="PROSITE" id="PS00599">
    <property type="entry name" value="AA_TRANSFER_CLASS_2"/>
    <property type="match status" value="1"/>
</dbReference>
<reference evidence="12" key="1">
    <citation type="journal article" date="2019" name="Int. J. Syst. Evol. Microbiol.">
        <title>The Global Catalogue of Microorganisms (GCM) 10K type strain sequencing project: providing services to taxonomists for standard genome sequencing and annotation.</title>
        <authorList>
            <consortium name="The Broad Institute Genomics Platform"/>
            <consortium name="The Broad Institute Genome Sequencing Center for Infectious Disease"/>
            <person name="Wu L."/>
            <person name="Ma J."/>
        </authorList>
    </citation>
    <scope>NUCLEOTIDE SEQUENCE [LARGE SCALE GENOMIC DNA]</scope>
    <source>
        <strain evidence="12">CCUG 56754</strain>
    </source>
</reference>
<dbReference type="GO" id="GO:0004400">
    <property type="term" value="F:histidinol-phosphate transaminase activity"/>
    <property type="evidence" value="ECO:0007669"/>
    <property type="project" value="UniProtKB-EC"/>
</dbReference>
<dbReference type="Gene3D" id="3.90.1150.10">
    <property type="entry name" value="Aspartate Aminotransferase, domain 1"/>
    <property type="match status" value="1"/>
</dbReference>
<dbReference type="InterPro" id="IPR001917">
    <property type="entry name" value="Aminotrans_II_pyridoxalP_BS"/>
</dbReference>
<dbReference type="InterPro" id="IPR015421">
    <property type="entry name" value="PyrdxlP-dep_Trfase_major"/>
</dbReference>
<dbReference type="RefSeq" id="WP_390361887.1">
    <property type="nucleotide sequence ID" value="NZ_JBHTKJ010000023.1"/>
</dbReference>
<keyword evidence="6 9" id="KW-0663">Pyridoxal phosphate</keyword>
<keyword evidence="9" id="KW-0028">Amino-acid biosynthesis</keyword>
<keyword evidence="4 9" id="KW-0032">Aminotransferase</keyword>
<proteinExistence type="inferred from homology"/>
<dbReference type="Gene3D" id="3.40.640.10">
    <property type="entry name" value="Type I PLP-dependent aspartate aminotransferase-like (Major domain)"/>
    <property type="match status" value="1"/>
</dbReference>
<keyword evidence="12" id="KW-1185">Reference proteome</keyword>
<organism evidence="11 12">
    <name type="scientific">Virgibacillus byunsanensis</name>
    <dbReference type="NCBI Taxonomy" id="570945"/>
    <lineage>
        <taxon>Bacteria</taxon>
        <taxon>Bacillati</taxon>
        <taxon>Bacillota</taxon>
        <taxon>Bacilli</taxon>
        <taxon>Bacillales</taxon>
        <taxon>Bacillaceae</taxon>
        <taxon>Virgibacillus</taxon>
    </lineage>
</organism>
<evidence type="ECO:0000256" key="8">
    <source>
        <dbReference type="ARBA" id="ARBA00047481"/>
    </source>
</evidence>
<gene>
    <name evidence="9 11" type="primary">hisC</name>
    <name evidence="11" type="ORF">ACFQ3N_09810</name>
</gene>
<dbReference type="PANTHER" id="PTHR43643:SF3">
    <property type="entry name" value="HISTIDINOL-PHOSPHATE AMINOTRANSFERASE"/>
    <property type="match status" value="1"/>
</dbReference>
<evidence type="ECO:0000313" key="11">
    <source>
        <dbReference type="EMBL" id="MFD1038683.1"/>
    </source>
</evidence>
<dbReference type="PANTHER" id="PTHR43643">
    <property type="entry name" value="HISTIDINOL-PHOSPHATE AMINOTRANSFERASE 2"/>
    <property type="match status" value="1"/>
</dbReference>
<sequence length="366" mass="41275">MNGKLILNQLSQYQPGKQIEDVKKEYNLSHIVKLASNENPFGYSSKVEEQLMGMKHSFNVYPDGYTTNLRASLAKKLHVMDNQLIFGSGSDEIVQMLCRAYLYPGVNTIMATPTFPQYRHNALVEGAVVTEIPTVNGYHDLEAMLHAIDSETKIIWLCSPNNPTGSIIPKDALYDFLNRCPKHVLVVLDEAYYEYIDQELDPEAINLITKHPNLIVLRTFSKAYGLAGLRVGYGVSNENTISNLNVVRGPFNTTSLTQQAAIIALEDQEFIQNSIKKNKEIKQDLQHYLDELGWNYYDSQTNFLLISTPISGDDTFQYLLERGFIVRSGEGLGCPNTIRLTIGSEDDMEQIKTLLGKLHKETSKEI</sequence>
<dbReference type="SUPFAM" id="SSF53383">
    <property type="entry name" value="PLP-dependent transferases"/>
    <property type="match status" value="1"/>
</dbReference>
<feature type="modified residue" description="N6-(pyridoxal phosphate)lysine" evidence="9">
    <location>
        <position position="222"/>
    </location>
</feature>
<evidence type="ECO:0000256" key="1">
    <source>
        <dbReference type="ARBA" id="ARBA00001933"/>
    </source>
</evidence>
<dbReference type="InterPro" id="IPR015424">
    <property type="entry name" value="PyrdxlP-dep_Trfase"/>
</dbReference>
<comment type="caution">
    <text evidence="11">The sequence shown here is derived from an EMBL/GenBank/DDBJ whole genome shotgun (WGS) entry which is preliminary data.</text>
</comment>
<comment type="subunit">
    <text evidence="3 9">Homodimer.</text>
</comment>
<evidence type="ECO:0000256" key="4">
    <source>
        <dbReference type="ARBA" id="ARBA00022576"/>
    </source>
</evidence>
<dbReference type="InterPro" id="IPR005861">
    <property type="entry name" value="HisP_aminotrans"/>
</dbReference>
<evidence type="ECO:0000313" key="12">
    <source>
        <dbReference type="Proteomes" id="UP001597040"/>
    </source>
</evidence>
<evidence type="ECO:0000256" key="9">
    <source>
        <dbReference type="HAMAP-Rule" id="MF_01023"/>
    </source>
</evidence>
<evidence type="ECO:0000259" key="10">
    <source>
        <dbReference type="Pfam" id="PF00155"/>
    </source>
</evidence>
<dbReference type="NCBIfam" id="TIGR01141">
    <property type="entry name" value="hisC"/>
    <property type="match status" value="1"/>
</dbReference>
<accession>A0ABW3LLI2</accession>
<dbReference type="EMBL" id="JBHTKJ010000023">
    <property type="protein sequence ID" value="MFD1038683.1"/>
    <property type="molecule type" value="Genomic_DNA"/>
</dbReference>
<comment type="cofactor">
    <cofactor evidence="1 9">
        <name>pyridoxal 5'-phosphate</name>
        <dbReference type="ChEBI" id="CHEBI:597326"/>
    </cofactor>
</comment>
<evidence type="ECO:0000256" key="3">
    <source>
        <dbReference type="ARBA" id="ARBA00011738"/>
    </source>
</evidence>
<evidence type="ECO:0000256" key="7">
    <source>
        <dbReference type="ARBA" id="ARBA00023102"/>
    </source>
</evidence>
<dbReference type="CDD" id="cd00609">
    <property type="entry name" value="AAT_like"/>
    <property type="match status" value="1"/>
</dbReference>
<dbReference type="InterPro" id="IPR015422">
    <property type="entry name" value="PyrdxlP-dep_Trfase_small"/>
</dbReference>
<name>A0ABW3LLI2_9BACI</name>
<evidence type="ECO:0000256" key="2">
    <source>
        <dbReference type="ARBA" id="ARBA00005011"/>
    </source>
</evidence>
<dbReference type="Proteomes" id="UP001597040">
    <property type="component" value="Unassembled WGS sequence"/>
</dbReference>
<dbReference type="InterPro" id="IPR050106">
    <property type="entry name" value="HistidinolP_aminotransfase"/>
</dbReference>
<dbReference type="InterPro" id="IPR004839">
    <property type="entry name" value="Aminotransferase_I/II_large"/>
</dbReference>
<feature type="domain" description="Aminotransferase class I/classII large" evidence="10">
    <location>
        <begin position="30"/>
        <end position="350"/>
    </location>
</feature>
<evidence type="ECO:0000256" key="6">
    <source>
        <dbReference type="ARBA" id="ARBA00022898"/>
    </source>
</evidence>
<comment type="catalytic activity">
    <reaction evidence="8 9">
        <text>L-histidinol phosphate + 2-oxoglutarate = 3-(imidazol-4-yl)-2-oxopropyl phosphate + L-glutamate</text>
        <dbReference type="Rhea" id="RHEA:23744"/>
        <dbReference type="ChEBI" id="CHEBI:16810"/>
        <dbReference type="ChEBI" id="CHEBI:29985"/>
        <dbReference type="ChEBI" id="CHEBI:57766"/>
        <dbReference type="ChEBI" id="CHEBI:57980"/>
        <dbReference type="EC" id="2.6.1.9"/>
    </reaction>
</comment>